<dbReference type="GO" id="GO:0005789">
    <property type="term" value="C:endoplasmic reticulum membrane"/>
    <property type="evidence" value="ECO:0007669"/>
    <property type="project" value="TreeGrafter"/>
</dbReference>
<evidence type="ECO:0000256" key="4">
    <source>
        <dbReference type="ARBA" id="ARBA00022801"/>
    </source>
</evidence>
<keyword evidence="3 10" id="KW-0812">Transmembrane</keyword>
<organism evidence="11 12">
    <name type="scientific">Hydnum rufescens UP504</name>
    <dbReference type="NCBI Taxonomy" id="1448309"/>
    <lineage>
        <taxon>Eukaryota</taxon>
        <taxon>Fungi</taxon>
        <taxon>Dikarya</taxon>
        <taxon>Basidiomycota</taxon>
        <taxon>Agaricomycotina</taxon>
        <taxon>Agaricomycetes</taxon>
        <taxon>Cantharellales</taxon>
        <taxon>Hydnaceae</taxon>
        <taxon>Hydnum</taxon>
    </lineage>
</organism>
<feature type="binding site" evidence="7">
    <location>
        <position position="39"/>
    </location>
    <ligand>
        <name>Ca(2+)</name>
        <dbReference type="ChEBI" id="CHEBI:29108"/>
    </ligand>
</feature>
<feature type="transmembrane region" description="Helical" evidence="10">
    <location>
        <begin position="96"/>
        <end position="116"/>
    </location>
</feature>
<feature type="binding site" evidence="7">
    <location>
        <position position="28"/>
    </location>
    <ligand>
        <name>Ca(2+)</name>
        <dbReference type="ChEBI" id="CHEBI:29108"/>
    </ligand>
</feature>
<dbReference type="GO" id="GO:0046513">
    <property type="term" value="P:ceramide biosynthetic process"/>
    <property type="evidence" value="ECO:0007669"/>
    <property type="project" value="TreeGrafter"/>
</dbReference>
<evidence type="ECO:0000256" key="8">
    <source>
        <dbReference type="PIRSR" id="PIRSR608901-2"/>
    </source>
</evidence>
<evidence type="ECO:0000256" key="1">
    <source>
        <dbReference type="ARBA" id="ARBA00004141"/>
    </source>
</evidence>
<evidence type="ECO:0000256" key="7">
    <source>
        <dbReference type="PIRSR" id="PIRSR608901-1"/>
    </source>
</evidence>
<comment type="caution">
    <text evidence="11">The sequence shown here is derived from an EMBL/GenBank/DDBJ whole genome shotgun (WGS) entry which is preliminary data.</text>
</comment>
<evidence type="ECO:0000313" key="12">
    <source>
        <dbReference type="Proteomes" id="UP000886523"/>
    </source>
</evidence>
<feature type="binding site" evidence="7">
    <location>
        <position position="30"/>
    </location>
    <ligand>
        <name>Ca(2+)</name>
        <dbReference type="ChEBI" id="CHEBI:29108"/>
    </ligand>
</feature>
<dbReference type="AlphaFoldDB" id="A0A9P6B9Y7"/>
<evidence type="ECO:0000256" key="10">
    <source>
        <dbReference type="SAM" id="Phobius"/>
    </source>
</evidence>
<feature type="binding site" evidence="7">
    <location>
        <position position="26"/>
    </location>
    <ligand>
        <name>Ca(2+)</name>
        <dbReference type="ChEBI" id="CHEBI:29108"/>
    </ligand>
</feature>
<dbReference type="GO" id="GO:0046872">
    <property type="term" value="F:metal ion binding"/>
    <property type="evidence" value="ECO:0007669"/>
    <property type="project" value="UniProtKB-KW"/>
</dbReference>
<keyword evidence="6 10" id="KW-0472">Membrane</keyword>
<dbReference type="EMBL" id="MU128911">
    <property type="protein sequence ID" value="KAF9520489.1"/>
    <property type="molecule type" value="Genomic_DNA"/>
</dbReference>
<dbReference type="Proteomes" id="UP000886523">
    <property type="component" value="Unassembled WGS sequence"/>
</dbReference>
<feature type="binding site" evidence="8">
    <location>
        <position position="232"/>
    </location>
    <ligand>
        <name>Zn(2+)</name>
        <dbReference type="ChEBI" id="CHEBI:29105"/>
        <note>catalytic</note>
    </ligand>
</feature>
<keyword evidence="4" id="KW-0378">Hydrolase</keyword>
<reference evidence="11" key="1">
    <citation type="journal article" date="2020" name="Nat. Commun.">
        <title>Large-scale genome sequencing of mycorrhizal fungi provides insights into the early evolution of symbiotic traits.</title>
        <authorList>
            <person name="Miyauchi S."/>
            <person name="Kiss E."/>
            <person name="Kuo A."/>
            <person name="Drula E."/>
            <person name="Kohler A."/>
            <person name="Sanchez-Garcia M."/>
            <person name="Morin E."/>
            <person name="Andreopoulos B."/>
            <person name="Barry K.W."/>
            <person name="Bonito G."/>
            <person name="Buee M."/>
            <person name="Carver A."/>
            <person name="Chen C."/>
            <person name="Cichocki N."/>
            <person name="Clum A."/>
            <person name="Culley D."/>
            <person name="Crous P.W."/>
            <person name="Fauchery L."/>
            <person name="Girlanda M."/>
            <person name="Hayes R.D."/>
            <person name="Keri Z."/>
            <person name="LaButti K."/>
            <person name="Lipzen A."/>
            <person name="Lombard V."/>
            <person name="Magnuson J."/>
            <person name="Maillard F."/>
            <person name="Murat C."/>
            <person name="Nolan M."/>
            <person name="Ohm R.A."/>
            <person name="Pangilinan J."/>
            <person name="Pereira M.F."/>
            <person name="Perotto S."/>
            <person name="Peter M."/>
            <person name="Pfister S."/>
            <person name="Riley R."/>
            <person name="Sitrit Y."/>
            <person name="Stielow J.B."/>
            <person name="Szollosi G."/>
            <person name="Zifcakova L."/>
            <person name="Stursova M."/>
            <person name="Spatafora J.W."/>
            <person name="Tedersoo L."/>
            <person name="Vaario L.M."/>
            <person name="Yamada A."/>
            <person name="Yan M."/>
            <person name="Wang P."/>
            <person name="Xu J."/>
            <person name="Bruns T."/>
            <person name="Baldrian P."/>
            <person name="Vilgalys R."/>
            <person name="Dunand C."/>
            <person name="Henrissat B."/>
            <person name="Grigoriev I.V."/>
            <person name="Hibbett D."/>
            <person name="Nagy L.G."/>
            <person name="Martin F.M."/>
        </authorList>
    </citation>
    <scope>NUCLEOTIDE SEQUENCE</scope>
    <source>
        <strain evidence="11">UP504</strain>
    </source>
</reference>
<comment type="similarity">
    <text evidence="2">Belongs to the alkaline ceramidase family.</text>
</comment>
<keyword evidence="12" id="KW-1185">Reference proteome</keyword>
<proteinExistence type="inferred from homology"/>
<protein>
    <recommendedName>
        <fullName evidence="13">Alkaline ceramidase</fullName>
    </recommendedName>
</protein>
<evidence type="ECO:0000256" key="5">
    <source>
        <dbReference type="ARBA" id="ARBA00022989"/>
    </source>
</evidence>
<evidence type="ECO:0008006" key="13">
    <source>
        <dbReference type="Google" id="ProtNLM"/>
    </source>
</evidence>
<feature type="binding site" evidence="7">
    <location>
        <position position="25"/>
    </location>
    <ligand>
        <name>Ca(2+)</name>
        <dbReference type="ChEBI" id="CHEBI:29108"/>
    </ligand>
</feature>
<dbReference type="GO" id="GO:0046514">
    <property type="term" value="P:ceramide catabolic process"/>
    <property type="evidence" value="ECO:0007669"/>
    <property type="project" value="TreeGrafter"/>
</dbReference>
<accession>A0A9P6B9Y7</accession>
<keyword evidence="8" id="KW-0862">Zinc</keyword>
<keyword evidence="5 10" id="KW-1133">Transmembrane helix</keyword>
<name>A0A9P6B9Y7_9AGAM</name>
<feature type="transmembrane region" description="Helical" evidence="10">
    <location>
        <begin position="128"/>
        <end position="146"/>
    </location>
</feature>
<sequence length="300" mass="33864">MKPQAIHRIGQAAAGVWGNHTATIDWCEDNYAVSIYLAEFWNTVSNIPFVCLGLYGIWRTRGLPSRSRYVLLQGGIAAIGVGSMIFHSTLKWHAQVMLDELPMIFVSTLALYLLVADDEPKPSSSRHLLIKLGLALVPICVSVAYLAYPDPILHQICYAVIQTASIFRLWFLYRSERLTPAMVERSKVLLNTGTIIFLLGFFVWNLDNIFCDNITFWRRNVSEYLGWISQGHAMWHVLTGIGASRMAVGITYLTLSLRHPGDYELAYSLPYLPHVRPKSRKHLANGTSPRLGSTRDKKEL</sequence>
<keyword evidence="7" id="KW-0479">Metal-binding</keyword>
<feature type="binding site" evidence="8">
    <location>
        <position position="87"/>
    </location>
    <ligand>
        <name>Zn(2+)</name>
        <dbReference type="ChEBI" id="CHEBI:29105"/>
        <note>catalytic</note>
    </ligand>
</feature>
<dbReference type="InterPro" id="IPR008901">
    <property type="entry name" value="ACER"/>
</dbReference>
<evidence type="ECO:0000256" key="2">
    <source>
        <dbReference type="ARBA" id="ARBA00009780"/>
    </source>
</evidence>
<comment type="subcellular location">
    <subcellularLocation>
        <location evidence="1">Membrane</location>
        <topology evidence="1">Multi-pass membrane protein</topology>
    </subcellularLocation>
</comment>
<evidence type="ECO:0000256" key="9">
    <source>
        <dbReference type="SAM" id="MobiDB-lite"/>
    </source>
</evidence>
<keyword evidence="7" id="KW-0106">Calcium</keyword>
<dbReference type="PANTHER" id="PTHR46187:SF3">
    <property type="entry name" value="ALKALINE CERAMIDASE 3"/>
    <property type="match status" value="1"/>
</dbReference>
<feature type="binding site" evidence="8">
    <location>
        <position position="236"/>
    </location>
    <ligand>
        <name>Zn(2+)</name>
        <dbReference type="ChEBI" id="CHEBI:29105"/>
        <note>catalytic</note>
    </ligand>
</feature>
<dbReference type="GO" id="GO:0016811">
    <property type="term" value="F:hydrolase activity, acting on carbon-nitrogen (but not peptide) bonds, in linear amides"/>
    <property type="evidence" value="ECO:0007669"/>
    <property type="project" value="InterPro"/>
</dbReference>
<dbReference type="OrthoDB" id="187171at2759"/>
<evidence type="ECO:0000256" key="6">
    <source>
        <dbReference type="ARBA" id="ARBA00023136"/>
    </source>
</evidence>
<feature type="transmembrane region" description="Helical" evidence="10">
    <location>
        <begin position="70"/>
        <end position="90"/>
    </location>
</feature>
<comment type="cofactor">
    <cofactor evidence="8">
        <name>Zn(2+)</name>
        <dbReference type="ChEBI" id="CHEBI:29105"/>
    </cofactor>
</comment>
<feature type="transmembrane region" description="Helical" evidence="10">
    <location>
        <begin position="152"/>
        <end position="173"/>
    </location>
</feature>
<dbReference type="Pfam" id="PF05875">
    <property type="entry name" value="Ceramidase"/>
    <property type="match status" value="1"/>
</dbReference>
<dbReference type="PANTHER" id="PTHR46187">
    <property type="entry name" value="ALKALINE CERAMIDASE 3"/>
    <property type="match status" value="1"/>
</dbReference>
<evidence type="ECO:0000313" key="11">
    <source>
        <dbReference type="EMBL" id="KAF9520489.1"/>
    </source>
</evidence>
<evidence type="ECO:0000256" key="3">
    <source>
        <dbReference type="ARBA" id="ARBA00022692"/>
    </source>
</evidence>
<feature type="transmembrane region" description="Helical" evidence="10">
    <location>
        <begin position="188"/>
        <end position="206"/>
    </location>
</feature>
<gene>
    <name evidence="11" type="ORF">BS47DRAFT_1323507</name>
</gene>
<feature type="region of interest" description="Disordered" evidence="9">
    <location>
        <begin position="279"/>
        <end position="300"/>
    </location>
</feature>